<dbReference type="AlphaFoldDB" id="A0A2Z5MYB2"/>
<dbReference type="OrthoDB" id="9800503at2"/>
<gene>
    <name evidence="1" type="ORF">CUJ89_16345</name>
</gene>
<accession>A0A2Z5MYB2</accession>
<evidence type="ECO:0000313" key="2">
    <source>
        <dbReference type="Proteomes" id="UP000253104"/>
    </source>
</evidence>
<reference evidence="1 2" key="1">
    <citation type="journal article" date="2018" name="ISME J.">
        <title>Involvement of Burkholderiaceae and sulfurous volatiles in disease-suppressive soils.</title>
        <authorList>
            <person name="Carrion V.J."/>
            <person name="Cordovez V."/>
            <person name="Tyc O."/>
            <person name="Etalo D.W."/>
            <person name="de Bruijn I."/>
            <person name="de Jager V.C."/>
            <person name="Medema M.H."/>
            <person name="Eberl L."/>
            <person name="Raaijmakers J.M."/>
        </authorList>
    </citation>
    <scope>NUCLEOTIDE SEQUENCE [LARGE SCALE GENOMIC DNA]</scope>
    <source>
        <strain evidence="2">mHSR5</strain>
    </source>
</reference>
<dbReference type="RefSeq" id="WP_114178647.1">
    <property type="nucleotide sequence ID" value="NZ_CP024902.1"/>
</dbReference>
<dbReference type="Proteomes" id="UP000253104">
    <property type="component" value="Chromosome mHSR5_A"/>
</dbReference>
<protein>
    <recommendedName>
        <fullName evidence="3">Prevent-host-death protein</fullName>
    </recommendedName>
</protein>
<name>A0A2Z5MYB2_BURPY</name>
<dbReference type="EMBL" id="CP024902">
    <property type="protein sequence ID" value="AXF22353.1"/>
    <property type="molecule type" value="Genomic_DNA"/>
</dbReference>
<proteinExistence type="predicted"/>
<evidence type="ECO:0000313" key="1">
    <source>
        <dbReference type="EMBL" id="AXF22353.1"/>
    </source>
</evidence>
<evidence type="ECO:0008006" key="3">
    <source>
        <dbReference type="Google" id="ProtNLM"/>
    </source>
</evidence>
<sequence>MQRANIPGTTAHPSQQVDVSISGEEVAIPNPAASGDRSISVKRPVRFGVLQGQVRIADDFDAPLPDDLLAAFEGR</sequence>
<organism evidence="1 2">
    <name type="scientific">Burkholderia pyrrocinia</name>
    <name type="common">Pseudomonas pyrrocinia</name>
    <dbReference type="NCBI Taxonomy" id="60550"/>
    <lineage>
        <taxon>Bacteria</taxon>
        <taxon>Pseudomonadati</taxon>
        <taxon>Pseudomonadota</taxon>
        <taxon>Betaproteobacteria</taxon>
        <taxon>Burkholderiales</taxon>
        <taxon>Burkholderiaceae</taxon>
        <taxon>Burkholderia</taxon>
        <taxon>Burkholderia cepacia complex</taxon>
    </lineage>
</organism>